<dbReference type="InterPro" id="IPR029063">
    <property type="entry name" value="SAM-dependent_MTases_sf"/>
</dbReference>
<dbReference type="EMBL" id="QFOT01000018">
    <property type="protein sequence ID" value="PZP56686.1"/>
    <property type="molecule type" value="Genomic_DNA"/>
</dbReference>
<dbReference type="Gene3D" id="3.40.50.150">
    <property type="entry name" value="Vaccinia Virus protein VP39"/>
    <property type="match status" value="1"/>
</dbReference>
<dbReference type="SUPFAM" id="SSF48013">
    <property type="entry name" value="NusB-like"/>
    <property type="match status" value="1"/>
</dbReference>
<feature type="non-terminal residue" evidence="15">
    <location>
        <position position="400"/>
    </location>
</feature>
<evidence type="ECO:0000256" key="10">
    <source>
        <dbReference type="ARBA" id="ARBA00030399"/>
    </source>
</evidence>
<feature type="active site" description="Nucleophile" evidence="13">
    <location>
        <position position="387"/>
    </location>
</feature>
<dbReference type="Pfam" id="PF01189">
    <property type="entry name" value="Methyltr_RsmB-F"/>
    <property type="match status" value="1"/>
</dbReference>
<evidence type="ECO:0000256" key="11">
    <source>
        <dbReference type="ARBA" id="ARBA00031088"/>
    </source>
</evidence>
<dbReference type="InterPro" id="IPR006027">
    <property type="entry name" value="NusB_RsmB_TIM44"/>
</dbReference>
<comment type="subcellular location">
    <subcellularLocation>
        <location evidence="2">Cytoplasm</location>
    </subcellularLocation>
</comment>
<evidence type="ECO:0000256" key="12">
    <source>
        <dbReference type="ARBA" id="ARBA00047283"/>
    </source>
</evidence>
<dbReference type="GO" id="GO:0008649">
    <property type="term" value="F:rRNA methyltransferase activity"/>
    <property type="evidence" value="ECO:0007669"/>
    <property type="project" value="InterPro"/>
</dbReference>
<evidence type="ECO:0000256" key="8">
    <source>
        <dbReference type="ARBA" id="ARBA00022691"/>
    </source>
</evidence>
<dbReference type="Gene3D" id="1.10.940.10">
    <property type="entry name" value="NusB-like"/>
    <property type="match status" value="1"/>
</dbReference>
<dbReference type="InterPro" id="IPR049560">
    <property type="entry name" value="MeTrfase_RsmB-F_NOP2_cat"/>
</dbReference>
<dbReference type="NCBIfam" id="TIGR00563">
    <property type="entry name" value="rsmB"/>
    <property type="match status" value="1"/>
</dbReference>
<name>A0A2W5HEX4_9BACT</name>
<feature type="binding site" evidence="13">
    <location>
        <begin position="269"/>
        <end position="275"/>
    </location>
    <ligand>
        <name>S-adenosyl-L-methionine</name>
        <dbReference type="ChEBI" id="CHEBI:59789"/>
    </ligand>
</feature>
<keyword evidence="5" id="KW-0698">rRNA processing</keyword>
<keyword evidence="7 13" id="KW-0808">Transferase</keyword>
<sequence length="400" mass="44573">MTPPEHSNGHSTQSDLYDPIPPAEMLAARKVALKLLQTIFQKKHNLDQAIDESAEFNALNVRDRAFIKMLVTTVIRRLGQIDDLIKRSLSRPDQPLNPPVLEYIMRMGVAQLIFMHVPDHAAVNTSVQLVEAEGHTRMKGFINAILRKIANEGREWITRQDVARLNTPDWLLKIWINDFGLKGAVDIATANMMEPPLDVTLKRPELAAQWAETLQANILPTGTLRVVSPKPITEMPGFEEGMWWIQDASAALPAKLFGPLKDKTVYDLCAAPGGKTSQLAAQGAKVVAVDRSAKRVTRLAENMKRLQLGDNVRTEIADASVWRPRDAADYILLDAPCSATGTIRRNPDVPWLKNYNDVSTLADLQARLLDNALTMMNPGGILVYCTCSLQKEEGEYQIER</sequence>
<keyword evidence="8 13" id="KW-0949">S-adenosyl-L-methionine</keyword>
<feature type="binding site" evidence="13">
    <location>
        <position position="334"/>
    </location>
    <ligand>
        <name>S-adenosyl-L-methionine</name>
        <dbReference type="ChEBI" id="CHEBI:59789"/>
    </ligand>
</feature>
<feature type="domain" description="SAM-dependent MTase RsmB/NOP-type" evidence="14">
    <location>
        <begin position="173"/>
        <end position="400"/>
    </location>
</feature>
<keyword evidence="4" id="KW-0963">Cytoplasm</keyword>
<evidence type="ECO:0000256" key="7">
    <source>
        <dbReference type="ARBA" id="ARBA00022679"/>
    </source>
</evidence>
<dbReference type="Proteomes" id="UP000249739">
    <property type="component" value="Unassembled WGS sequence"/>
</dbReference>
<dbReference type="CDD" id="cd02440">
    <property type="entry name" value="AdoMet_MTases"/>
    <property type="match status" value="1"/>
</dbReference>
<evidence type="ECO:0000256" key="6">
    <source>
        <dbReference type="ARBA" id="ARBA00022603"/>
    </source>
</evidence>
<evidence type="ECO:0000313" key="16">
    <source>
        <dbReference type="Proteomes" id="UP000249739"/>
    </source>
</evidence>
<dbReference type="PRINTS" id="PR02008">
    <property type="entry name" value="RCMTFAMILY"/>
</dbReference>
<dbReference type="InterPro" id="IPR023267">
    <property type="entry name" value="RCMT"/>
</dbReference>
<dbReference type="InterPro" id="IPR004573">
    <property type="entry name" value="rRNA_ssu_MeTfrase_B"/>
</dbReference>
<dbReference type="PROSITE" id="PS51686">
    <property type="entry name" value="SAM_MT_RSMB_NOP"/>
    <property type="match status" value="1"/>
</dbReference>
<dbReference type="PANTHER" id="PTHR22807">
    <property type="entry name" value="NOP2 YEAST -RELATED NOL1/NOP2/FMU SUN DOMAIN-CONTAINING"/>
    <property type="match status" value="1"/>
</dbReference>
<keyword evidence="9 13" id="KW-0694">RNA-binding</keyword>
<evidence type="ECO:0000256" key="1">
    <source>
        <dbReference type="ARBA" id="ARBA00002724"/>
    </source>
</evidence>
<evidence type="ECO:0000256" key="9">
    <source>
        <dbReference type="ARBA" id="ARBA00022884"/>
    </source>
</evidence>
<dbReference type="AlphaFoldDB" id="A0A2W5HEX4"/>
<keyword evidence="6 13" id="KW-0489">Methyltransferase</keyword>
<dbReference type="GO" id="GO:0003723">
    <property type="term" value="F:RNA binding"/>
    <property type="evidence" value="ECO:0007669"/>
    <property type="project" value="UniProtKB-UniRule"/>
</dbReference>
<dbReference type="SUPFAM" id="SSF53335">
    <property type="entry name" value="S-adenosyl-L-methionine-dependent methyltransferases"/>
    <property type="match status" value="1"/>
</dbReference>
<evidence type="ECO:0000313" key="15">
    <source>
        <dbReference type="EMBL" id="PZP56686.1"/>
    </source>
</evidence>
<dbReference type="InterPro" id="IPR035926">
    <property type="entry name" value="NusB-like_sf"/>
</dbReference>
<protein>
    <recommendedName>
        <fullName evidence="3">16S rRNA (cytosine(967)-C(5))-methyltransferase</fullName>
        <ecNumber evidence="3">2.1.1.176</ecNumber>
    </recommendedName>
    <alternativeName>
        <fullName evidence="10">16S rRNA m5C967 methyltransferase</fullName>
    </alternativeName>
    <alternativeName>
        <fullName evidence="11">rRNA (cytosine-C(5)-)-methyltransferase RsmB</fullName>
    </alternativeName>
</protein>
<comment type="caution">
    <text evidence="15">The sequence shown here is derived from an EMBL/GenBank/DDBJ whole genome shotgun (WGS) entry which is preliminary data.</text>
</comment>
<evidence type="ECO:0000256" key="5">
    <source>
        <dbReference type="ARBA" id="ARBA00022552"/>
    </source>
</evidence>
<proteinExistence type="inferred from homology"/>
<reference evidence="15 16" key="1">
    <citation type="submission" date="2017-08" db="EMBL/GenBank/DDBJ databases">
        <title>Infants hospitalized years apart are colonized by the same room-sourced microbial strains.</title>
        <authorList>
            <person name="Brooks B."/>
            <person name="Olm M.R."/>
            <person name="Firek B.A."/>
            <person name="Baker R."/>
            <person name="Thomas B.C."/>
            <person name="Morowitz M.J."/>
            <person name="Banfield J.F."/>
        </authorList>
    </citation>
    <scope>NUCLEOTIDE SEQUENCE [LARGE SCALE GENOMIC DNA]</scope>
    <source>
        <strain evidence="15">S2_006_000_R2_64</strain>
    </source>
</reference>
<dbReference type="Pfam" id="PF01029">
    <property type="entry name" value="NusB"/>
    <property type="match status" value="1"/>
</dbReference>
<dbReference type="EC" id="2.1.1.176" evidence="3"/>
<evidence type="ECO:0000256" key="13">
    <source>
        <dbReference type="PROSITE-ProRule" id="PRU01023"/>
    </source>
</evidence>
<evidence type="ECO:0000259" key="14">
    <source>
        <dbReference type="PROSITE" id="PS51686"/>
    </source>
</evidence>
<dbReference type="InterPro" id="IPR001678">
    <property type="entry name" value="MeTrfase_RsmB-F_NOP2_dom"/>
</dbReference>
<dbReference type="GO" id="GO:0005737">
    <property type="term" value="C:cytoplasm"/>
    <property type="evidence" value="ECO:0007669"/>
    <property type="project" value="UniProtKB-SubCell"/>
</dbReference>
<comment type="similarity">
    <text evidence="13">Belongs to the class I-like SAM-binding methyltransferase superfamily. RsmB/NOP family.</text>
</comment>
<accession>A0A2W5HEX4</accession>
<evidence type="ECO:0000256" key="4">
    <source>
        <dbReference type="ARBA" id="ARBA00022490"/>
    </source>
</evidence>
<dbReference type="GO" id="GO:0006355">
    <property type="term" value="P:regulation of DNA-templated transcription"/>
    <property type="evidence" value="ECO:0007669"/>
    <property type="project" value="InterPro"/>
</dbReference>
<evidence type="ECO:0000256" key="3">
    <source>
        <dbReference type="ARBA" id="ARBA00012140"/>
    </source>
</evidence>
<feature type="binding site" evidence="13">
    <location>
        <position position="290"/>
    </location>
    <ligand>
        <name>S-adenosyl-L-methionine</name>
        <dbReference type="ChEBI" id="CHEBI:59789"/>
    </ligand>
</feature>
<evidence type="ECO:0000256" key="2">
    <source>
        <dbReference type="ARBA" id="ARBA00004496"/>
    </source>
</evidence>
<comment type="function">
    <text evidence="1">Specifically methylates the cytosine at position 967 (m5C967) of 16S rRNA.</text>
</comment>
<comment type="catalytic activity">
    <reaction evidence="12">
        <text>cytidine(967) in 16S rRNA + S-adenosyl-L-methionine = 5-methylcytidine(967) in 16S rRNA + S-adenosyl-L-homocysteine + H(+)</text>
        <dbReference type="Rhea" id="RHEA:42748"/>
        <dbReference type="Rhea" id="RHEA-COMP:10219"/>
        <dbReference type="Rhea" id="RHEA-COMP:10220"/>
        <dbReference type="ChEBI" id="CHEBI:15378"/>
        <dbReference type="ChEBI" id="CHEBI:57856"/>
        <dbReference type="ChEBI" id="CHEBI:59789"/>
        <dbReference type="ChEBI" id="CHEBI:74483"/>
        <dbReference type="ChEBI" id="CHEBI:82748"/>
        <dbReference type="EC" id="2.1.1.176"/>
    </reaction>
</comment>
<gene>
    <name evidence="15" type="primary">rsmB</name>
    <name evidence="15" type="ORF">DI586_02935</name>
</gene>
<dbReference type="PANTHER" id="PTHR22807:SF61">
    <property type="entry name" value="NOL1_NOP2_SUN FAMILY PROTEIN _ ANTITERMINATION NUSB DOMAIN-CONTAINING PROTEIN"/>
    <property type="match status" value="1"/>
</dbReference>
<feature type="binding site" evidence="13">
    <location>
        <position position="318"/>
    </location>
    <ligand>
        <name>S-adenosyl-L-methionine</name>
        <dbReference type="ChEBI" id="CHEBI:59789"/>
    </ligand>
</feature>
<organism evidence="15 16">
    <name type="scientific">Micavibrio aeruginosavorus</name>
    <dbReference type="NCBI Taxonomy" id="349221"/>
    <lineage>
        <taxon>Bacteria</taxon>
        <taxon>Pseudomonadati</taxon>
        <taxon>Bdellovibrionota</taxon>
        <taxon>Bdellovibrionia</taxon>
        <taxon>Bdellovibrionales</taxon>
        <taxon>Pseudobdellovibrionaceae</taxon>
        <taxon>Micavibrio</taxon>
    </lineage>
</organism>